<gene>
    <name evidence="1" type="ORF">B879_00565</name>
</gene>
<sequence>MITKIKSISDEEAFFRHLLENESLNFHPDERFENYINLETRLPSYIYQEADLREYLLKQCFEICEARGEDIYIIGLSVFHKKLIQ</sequence>
<organism evidence="1 2">
    <name type="scientific">Cecembia lonarensis (strain CCUG 58316 / KCTC 22772 / LW9)</name>
    <dbReference type="NCBI Taxonomy" id="1225176"/>
    <lineage>
        <taxon>Bacteria</taxon>
        <taxon>Pseudomonadati</taxon>
        <taxon>Bacteroidota</taxon>
        <taxon>Cytophagia</taxon>
        <taxon>Cytophagales</taxon>
        <taxon>Cyclobacteriaceae</taxon>
        <taxon>Cecembia</taxon>
    </lineage>
</organism>
<keyword evidence="2" id="KW-1185">Reference proteome</keyword>
<comment type="caution">
    <text evidence="1">The sequence shown here is derived from an EMBL/GenBank/DDBJ whole genome shotgun (WGS) entry which is preliminary data.</text>
</comment>
<dbReference type="EMBL" id="AMGM01000005">
    <property type="protein sequence ID" value="EKB50820.1"/>
    <property type="molecule type" value="Genomic_DNA"/>
</dbReference>
<dbReference type="AlphaFoldDB" id="K1L363"/>
<name>K1L363_CECL9</name>
<protein>
    <submittedName>
        <fullName evidence="1">Uncharacterized protein</fullName>
    </submittedName>
</protein>
<dbReference type="Proteomes" id="UP000004478">
    <property type="component" value="Unassembled WGS sequence"/>
</dbReference>
<proteinExistence type="predicted"/>
<evidence type="ECO:0000313" key="2">
    <source>
        <dbReference type="Proteomes" id="UP000004478"/>
    </source>
</evidence>
<evidence type="ECO:0000313" key="1">
    <source>
        <dbReference type="EMBL" id="EKB50820.1"/>
    </source>
</evidence>
<accession>K1L363</accession>
<reference evidence="1 2" key="1">
    <citation type="journal article" date="2012" name="J. Bacteriol.">
        <title>Draft Genome Sequence of Cecembia lonarensis Strain LW9T, Isolated from Lonar Lake, a Haloalkaline Lake in India.</title>
        <authorList>
            <person name="Shivaji S."/>
            <person name="Ara S."/>
            <person name="Singh A."/>
            <person name="Pinnaka A.K."/>
        </authorList>
    </citation>
    <scope>NUCLEOTIDE SEQUENCE [LARGE SCALE GENOMIC DNA]</scope>
    <source>
        <strain evidence="1 2">LW9</strain>
    </source>
</reference>